<gene>
    <name evidence="1" type="ORF">SAMN04488121_109137</name>
</gene>
<dbReference type="EMBL" id="FNBN01000009">
    <property type="protein sequence ID" value="SDH16444.1"/>
    <property type="molecule type" value="Genomic_DNA"/>
</dbReference>
<dbReference type="SUPFAM" id="SSF56399">
    <property type="entry name" value="ADP-ribosylation"/>
    <property type="match status" value="1"/>
</dbReference>
<organism evidence="1 2">
    <name type="scientific">Chitinophaga filiformis</name>
    <name type="common">Myxococcus filiformis</name>
    <name type="synonym">Flexibacter filiformis</name>
    <dbReference type="NCBI Taxonomy" id="104663"/>
    <lineage>
        <taxon>Bacteria</taxon>
        <taxon>Pseudomonadati</taxon>
        <taxon>Bacteroidota</taxon>
        <taxon>Chitinophagia</taxon>
        <taxon>Chitinophagales</taxon>
        <taxon>Chitinophagaceae</taxon>
        <taxon>Chitinophaga</taxon>
    </lineage>
</organism>
<proteinExistence type="predicted"/>
<dbReference type="Proteomes" id="UP000199045">
    <property type="component" value="Unassembled WGS sequence"/>
</dbReference>
<sequence length="229" mass="26104">MYDVRPNLVIGFHGCDKTTRDELVNDPQAIKISEKPYDWLGHGFYFWENNIDRAIQWANAKFERGLIKEPSVVGAIISLGYCCDFLDSKYINLLNPYYNSMEAAYAQLNQQLPVNKDLPRDPHQDLLLRELDCAVIEYMHAEITNSYKSDMESRGFTDIKMFDTVRGVFTEGGPAFAGAGILEKNHIQICIRNLNGIKGFFVPRTETDFVKWNIKKYTPTLSTSAKATA</sequence>
<protein>
    <submittedName>
        <fullName evidence="1">Uncharacterized protein</fullName>
    </submittedName>
</protein>
<evidence type="ECO:0000313" key="1">
    <source>
        <dbReference type="EMBL" id="SDH16444.1"/>
    </source>
</evidence>
<accession>A0A1G8A666</accession>
<dbReference type="RefSeq" id="WP_176842455.1">
    <property type="nucleotide sequence ID" value="NZ_FNBN01000009.1"/>
</dbReference>
<dbReference type="AlphaFoldDB" id="A0A1G8A666"/>
<name>A0A1G8A666_CHIFI</name>
<reference evidence="1 2" key="1">
    <citation type="submission" date="2016-10" db="EMBL/GenBank/DDBJ databases">
        <authorList>
            <person name="de Groot N.N."/>
        </authorList>
    </citation>
    <scope>NUCLEOTIDE SEQUENCE [LARGE SCALE GENOMIC DNA]</scope>
    <source>
        <strain evidence="1 2">DSM 527</strain>
    </source>
</reference>
<evidence type="ECO:0000313" key="2">
    <source>
        <dbReference type="Proteomes" id="UP000199045"/>
    </source>
</evidence>